<keyword evidence="5 7" id="KW-1133">Transmembrane helix</keyword>
<evidence type="ECO:0000256" key="6">
    <source>
        <dbReference type="ARBA" id="ARBA00023136"/>
    </source>
</evidence>
<feature type="transmembrane region" description="Helical" evidence="7">
    <location>
        <begin position="272"/>
        <end position="295"/>
    </location>
</feature>
<evidence type="ECO:0000256" key="2">
    <source>
        <dbReference type="ARBA" id="ARBA00022448"/>
    </source>
</evidence>
<evidence type="ECO:0000313" key="9">
    <source>
        <dbReference type="EMBL" id="ACL45234.1"/>
    </source>
</evidence>
<dbReference type="HOGENOM" id="CLU_000604_8_9_3"/>
<keyword evidence="4 7" id="KW-0812">Transmembrane</keyword>
<dbReference type="InterPro" id="IPR005891">
    <property type="entry name" value="DevC"/>
</dbReference>
<accession>B8HL02</accession>
<dbReference type="PIRSF" id="PIRSF031773">
    <property type="entry name" value="DevC"/>
    <property type="match status" value="1"/>
</dbReference>
<evidence type="ECO:0000256" key="4">
    <source>
        <dbReference type="ARBA" id="ARBA00022692"/>
    </source>
</evidence>
<feature type="domain" description="ABC3 transporter permease C-terminal" evidence="8">
    <location>
        <begin position="280"/>
        <end position="386"/>
    </location>
</feature>
<dbReference type="KEGG" id="cyn:Cyan7425_2891"/>
<gene>
    <name evidence="9" type="ordered locus">Cyan7425_2891</name>
</gene>
<sequence length="395" mass="44543">MKQFWQHIQRRTPLGWLQLRRERNRLYVALVGIAFADILMFMQLGFQSALYDSNSQLSRALKADIVLLNPQAPYPQNLGTFSRRRLYQAMDFPGVQSAEAFYSSTINWRHPSTRKNILIQVIAFNPARSVLNIAEVNQQLDKLKLPDHVLFDRKSRGKTRASYKQMIALIESGKSVSTEVDFRTVTVAGVFNLGASFGSDVVLVASDQTFLHFFPRRQPSNISLGLIQIKPGYDAQQVTAALSSYLPKDVRVLTHNEYIAFEENYWRNESPIGFIFGFGTAMSFVVGVAIVYQVLSTDVNSHLQEYATFKAMGYQNKYLLTVVFEQAIIMAILGFIPGFALSIGLYQMAAGATALPIYMKTSRAIFVFLLTLMMCILSGAIATRRLQYADPAEMF</sequence>
<dbReference type="PANTHER" id="PTHR43738">
    <property type="entry name" value="ABC TRANSPORTER, MEMBRANE PROTEIN"/>
    <property type="match status" value="1"/>
</dbReference>
<protein>
    <submittedName>
        <fullName evidence="9">DevC protein</fullName>
    </submittedName>
</protein>
<evidence type="ECO:0000256" key="7">
    <source>
        <dbReference type="SAM" id="Phobius"/>
    </source>
</evidence>
<reference evidence="9" key="1">
    <citation type="submission" date="2009-01" db="EMBL/GenBank/DDBJ databases">
        <title>Complete sequence of chromosome Cyanothece sp. PCC 7425.</title>
        <authorList>
            <consortium name="US DOE Joint Genome Institute"/>
            <person name="Lucas S."/>
            <person name="Copeland A."/>
            <person name="Lapidus A."/>
            <person name="Glavina del Rio T."/>
            <person name="Dalin E."/>
            <person name="Tice H."/>
            <person name="Bruce D."/>
            <person name="Goodwin L."/>
            <person name="Pitluck S."/>
            <person name="Sims D."/>
            <person name="Meineke L."/>
            <person name="Brettin T."/>
            <person name="Detter J.C."/>
            <person name="Han C."/>
            <person name="Larimer F."/>
            <person name="Land M."/>
            <person name="Hauser L."/>
            <person name="Kyrpides N."/>
            <person name="Ovchinnikova G."/>
            <person name="Liberton M."/>
            <person name="Stoeckel J."/>
            <person name="Banerjee A."/>
            <person name="Singh A."/>
            <person name="Page L."/>
            <person name="Sato H."/>
            <person name="Zhao L."/>
            <person name="Sherman L."/>
            <person name="Pakrasi H."/>
            <person name="Richardson P."/>
        </authorList>
    </citation>
    <scope>NUCLEOTIDE SEQUENCE</scope>
    <source>
        <strain evidence="9">PCC 7425</strain>
    </source>
</reference>
<feature type="transmembrane region" description="Helical" evidence="7">
    <location>
        <begin position="364"/>
        <end position="382"/>
    </location>
</feature>
<dbReference type="AlphaFoldDB" id="B8HL02"/>
<proteinExistence type="predicted"/>
<evidence type="ECO:0000256" key="5">
    <source>
        <dbReference type="ARBA" id="ARBA00022989"/>
    </source>
</evidence>
<dbReference type="EMBL" id="CP001344">
    <property type="protein sequence ID" value="ACL45234.1"/>
    <property type="molecule type" value="Genomic_DNA"/>
</dbReference>
<dbReference type="GO" id="GO:0005886">
    <property type="term" value="C:plasma membrane"/>
    <property type="evidence" value="ECO:0007669"/>
    <property type="project" value="UniProtKB-SubCell"/>
</dbReference>
<organism evidence="9">
    <name type="scientific">Cyanothece sp. (strain PCC 7425 / ATCC 29141)</name>
    <dbReference type="NCBI Taxonomy" id="395961"/>
    <lineage>
        <taxon>Bacteria</taxon>
        <taxon>Bacillati</taxon>
        <taxon>Cyanobacteriota</taxon>
        <taxon>Cyanophyceae</taxon>
        <taxon>Gomontiellales</taxon>
        <taxon>Cyanothecaceae</taxon>
        <taxon>Cyanothece</taxon>
    </lineage>
</organism>
<name>B8HL02_CYAP4</name>
<dbReference type="STRING" id="395961.Cyan7425_2891"/>
<dbReference type="PANTHER" id="PTHR43738:SF1">
    <property type="entry name" value="HEMIN TRANSPORT SYSTEM PERMEASE PROTEIN HRTB-RELATED"/>
    <property type="match status" value="1"/>
</dbReference>
<feature type="transmembrane region" description="Helical" evidence="7">
    <location>
        <begin position="318"/>
        <end position="344"/>
    </location>
</feature>
<evidence type="ECO:0000259" key="8">
    <source>
        <dbReference type="Pfam" id="PF02687"/>
    </source>
</evidence>
<keyword evidence="2" id="KW-0813">Transport</keyword>
<keyword evidence="6 7" id="KW-0472">Membrane</keyword>
<evidence type="ECO:0000256" key="3">
    <source>
        <dbReference type="ARBA" id="ARBA00022475"/>
    </source>
</evidence>
<dbReference type="InterPro" id="IPR051125">
    <property type="entry name" value="ABC-4/HrtB_transporter"/>
</dbReference>
<feature type="transmembrane region" description="Helical" evidence="7">
    <location>
        <begin position="26"/>
        <end position="46"/>
    </location>
</feature>
<dbReference type="Pfam" id="PF02687">
    <property type="entry name" value="FtsX"/>
    <property type="match status" value="1"/>
</dbReference>
<comment type="subcellular location">
    <subcellularLocation>
        <location evidence="1">Cell membrane</location>
        <topology evidence="1">Multi-pass membrane protein</topology>
    </subcellularLocation>
</comment>
<keyword evidence="3" id="KW-1003">Cell membrane</keyword>
<evidence type="ECO:0000256" key="1">
    <source>
        <dbReference type="ARBA" id="ARBA00004651"/>
    </source>
</evidence>
<dbReference type="eggNOG" id="COG0577">
    <property type="taxonomic scope" value="Bacteria"/>
</dbReference>
<dbReference type="NCBIfam" id="TIGR01185">
    <property type="entry name" value="devC"/>
    <property type="match status" value="1"/>
</dbReference>
<dbReference type="OrthoDB" id="180999at2"/>
<dbReference type="InterPro" id="IPR003838">
    <property type="entry name" value="ABC3_permease_C"/>
</dbReference>